<dbReference type="AlphaFoldDB" id="A0A644VT44"/>
<dbReference type="Pfam" id="PF12663">
    <property type="entry name" value="DUF3788"/>
    <property type="match status" value="1"/>
</dbReference>
<dbReference type="EMBL" id="VSSQ01000426">
    <property type="protein sequence ID" value="MPL94380.1"/>
    <property type="molecule type" value="Genomic_DNA"/>
</dbReference>
<reference evidence="1" key="1">
    <citation type="submission" date="2019-08" db="EMBL/GenBank/DDBJ databases">
        <authorList>
            <person name="Kucharzyk K."/>
            <person name="Murdoch R.W."/>
            <person name="Higgins S."/>
            <person name="Loffler F."/>
        </authorList>
    </citation>
    <scope>NUCLEOTIDE SEQUENCE</scope>
</reference>
<proteinExistence type="predicted"/>
<accession>A0A644VT44</accession>
<evidence type="ECO:0000313" key="1">
    <source>
        <dbReference type="EMBL" id="MPL94380.1"/>
    </source>
</evidence>
<evidence type="ECO:0008006" key="2">
    <source>
        <dbReference type="Google" id="ProtNLM"/>
    </source>
</evidence>
<comment type="caution">
    <text evidence="1">The sequence shown here is derived from an EMBL/GenBank/DDBJ whole genome shotgun (WGS) entry which is preliminary data.</text>
</comment>
<dbReference type="InterPro" id="IPR024265">
    <property type="entry name" value="DUF3788"/>
</dbReference>
<gene>
    <name evidence="1" type="ORF">SDC9_40533</name>
</gene>
<organism evidence="1">
    <name type="scientific">bioreactor metagenome</name>
    <dbReference type="NCBI Taxonomy" id="1076179"/>
    <lineage>
        <taxon>unclassified sequences</taxon>
        <taxon>metagenomes</taxon>
        <taxon>ecological metagenomes</taxon>
    </lineage>
</organism>
<protein>
    <recommendedName>
        <fullName evidence="2">DUF3788 family protein</fullName>
    </recommendedName>
</protein>
<sequence>MEQINTIELRDPDIYPDAAVLKGVLGTSYGAYEALLELYDAMGLEWEWKYYKDGKAWLCKVQRKKKTIVWMSAWEGYMQATIYIHDKDIEKLKSLGLRQEEKERIVSTKKVGRSLPCMFEIRDREVLKDIEKVALFKISLQ</sequence>
<name>A0A644VT44_9ZZZZ</name>